<organism evidence="9 10">
    <name type="scientific">Magnaporthiopsis poae (strain ATCC 64411 / 73-15)</name>
    <name type="common">Kentucky bluegrass fungus</name>
    <name type="synonym">Magnaporthe poae</name>
    <dbReference type="NCBI Taxonomy" id="644358"/>
    <lineage>
        <taxon>Eukaryota</taxon>
        <taxon>Fungi</taxon>
        <taxon>Dikarya</taxon>
        <taxon>Ascomycota</taxon>
        <taxon>Pezizomycotina</taxon>
        <taxon>Sordariomycetes</taxon>
        <taxon>Sordariomycetidae</taxon>
        <taxon>Magnaporthales</taxon>
        <taxon>Magnaporthaceae</taxon>
        <taxon>Magnaporthiopsis</taxon>
    </lineage>
</organism>
<keyword evidence="4" id="KW-0804">Transcription</keyword>
<dbReference type="CDD" id="cd14686">
    <property type="entry name" value="bZIP"/>
    <property type="match status" value="1"/>
</dbReference>
<dbReference type="PANTHER" id="PTHR13044">
    <property type="entry name" value="ACTIVATING TRANSCRIPTION FACTOR ATF 4/5"/>
    <property type="match status" value="1"/>
</dbReference>
<dbReference type="VEuPathDB" id="FungiDB:MAPG_10089"/>
<reference evidence="8" key="2">
    <citation type="submission" date="2010-05" db="EMBL/GenBank/DDBJ databases">
        <title>The Genome Sequence of Magnaporthe poae strain ATCC 64411.</title>
        <authorList>
            <consortium name="The Broad Institute Genome Sequencing Platform"/>
            <consortium name="Broad Institute Genome Sequencing Center for Infectious Disease"/>
            <person name="Ma L.-J."/>
            <person name="Dead R."/>
            <person name="Young S."/>
            <person name="Zeng Q."/>
            <person name="Koehrsen M."/>
            <person name="Alvarado L."/>
            <person name="Berlin A."/>
            <person name="Chapman S.B."/>
            <person name="Chen Z."/>
            <person name="Freedman E."/>
            <person name="Gellesch M."/>
            <person name="Goldberg J."/>
            <person name="Griggs A."/>
            <person name="Gujja S."/>
            <person name="Heilman E.R."/>
            <person name="Heiman D."/>
            <person name="Hepburn T."/>
            <person name="Howarth C."/>
            <person name="Jen D."/>
            <person name="Larson L."/>
            <person name="Mehta T."/>
            <person name="Neiman D."/>
            <person name="Pearson M."/>
            <person name="Roberts A."/>
            <person name="Saif S."/>
            <person name="Shea T."/>
            <person name="Shenoy N."/>
            <person name="Sisk P."/>
            <person name="Stolte C."/>
            <person name="Sykes S."/>
            <person name="Walk T."/>
            <person name="White J."/>
            <person name="Yandava C."/>
            <person name="Haas B."/>
            <person name="Nusbaum C."/>
            <person name="Birren B."/>
        </authorList>
    </citation>
    <scope>NUCLEOTIDE SEQUENCE</scope>
    <source>
        <strain evidence="8">ATCC 64411</strain>
    </source>
</reference>
<dbReference type="GO" id="GO:0001228">
    <property type="term" value="F:DNA-binding transcription activator activity, RNA polymerase II-specific"/>
    <property type="evidence" value="ECO:0007669"/>
    <property type="project" value="TreeGrafter"/>
</dbReference>
<feature type="compositionally biased region" description="Low complexity" evidence="6">
    <location>
        <begin position="1"/>
        <end position="22"/>
    </location>
</feature>
<dbReference type="eggNOG" id="ENOG502SG5D">
    <property type="taxonomic scope" value="Eukaryota"/>
</dbReference>
<sequence length="122" mass="13407">MGNFHPAHAASAESSAPPSHDSNTPDTYPNPEDVSHGASPQSPGPPPLEVKLRKRERNTAAARRYRQKRQDRITELEQALAEVTKERDELRLRLARQEAQTATLRDLMGMSAGAANDSNPRG</sequence>
<dbReference type="InterPro" id="IPR004827">
    <property type="entry name" value="bZIP"/>
</dbReference>
<dbReference type="InterPro" id="IPR046347">
    <property type="entry name" value="bZIP_sf"/>
</dbReference>
<dbReference type="PROSITE" id="PS50217">
    <property type="entry name" value="BZIP"/>
    <property type="match status" value="1"/>
</dbReference>
<keyword evidence="10" id="KW-1185">Reference proteome</keyword>
<reference evidence="9" key="5">
    <citation type="submission" date="2015-06" db="UniProtKB">
        <authorList>
            <consortium name="EnsemblFungi"/>
        </authorList>
    </citation>
    <scope>IDENTIFICATION</scope>
    <source>
        <strain evidence="9">ATCC 64411</strain>
    </source>
</reference>
<dbReference type="Proteomes" id="UP000011715">
    <property type="component" value="Unassembled WGS sequence"/>
</dbReference>
<dbReference type="EnsemblFungi" id="MAPG_10089T0">
    <property type="protein sequence ID" value="MAPG_10089T0"/>
    <property type="gene ID" value="MAPG_10089"/>
</dbReference>
<keyword evidence="3" id="KW-0238">DNA-binding</keyword>
<proteinExistence type="predicted"/>
<feature type="region of interest" description="Disordered" evidence="6">
    <location>
        <begin position="1"/>
        <end position="71"/>
    </location>
</feature>
<keyword evidence="5" id="KW-0539">Nucleus</keyword>
<feature type="domain" description="BZIP" evidence="7">
    <location>
        <begin position="48"/>
        <end position="108"/>
    </location>
</feature>
<dbReference type="EMBL" id="GL876977">
    <property type="protein sequence ID" value="KLU91571.1"/>
    <property type="molecule type" value="Genomic_DNA"/>
</dbReference>
<dbReference type="AlphaFoldDB" id="A0A0C4EBN7"/>
<gene>
    <name evidence="8" type="ORF">MAPG_10089</name>
</gene>
<evidence type="ECO:0000313" key="8">
    <source>
        <dbReference type="EMBL" id="KLU91571.1"/>
    </source>
</evidence>
<reference evidence="10" key="1">
    <citation type="submission" date="2010-05" db="EMBL/GenBank/DDBJ databases">
        <title>The genome sequence of Magnaporthe poae strain ATCC 64411.</title>
        <authorList>
            <person name="Ma L.-J."/>
            <person name="Dead R."/>
            <person name="Young S."/>
            <person name="Zeng Q."/>
            <person name="Koehrsen M."/>
            <person name="Alvarado L."/>
            <person name="Berlin A."/>
            <person name="Chapman S.B."/>
            <person name="Chen Z."/>
            <person name="Freedman E."/>
            <person name="Gellesch M."/>
            <person name="Goldberg J."/>
            <person name="Griggs A."/>
            <person name="Gujja S."/>
            <person name="Heilman E.R."/>
            <person name="Heiman D."/>
            <person name="Hepburn T."/>
            <person name="Howarth C."/>
            <person name="Jen D."/>
            <person name="Larson L."/>
            <person name="Mehta T."/>
            <person name="Neiman D."/>
            <person name="Pearson M."/>
            <person name="Roberts A."/>
            <person name="Saif S."/>
            <person name="Shea T."/>
            <person name="Shenoy N."/>
            <person name="Sisk P."/>
            <person name="Stolte C."/>
            <person name="Sykes S."/>
            <person name="Walk T."/>
            <person name="White J."/>
            <person name="Yandava C."/>
            <person name="Haas B."/>
            <person name="Nusbaum C."/>
            <person name="Birren B."/>
        </authorList>
    </citation>
    <scope>NUCLEOTIDE SEQUENCE [LARGE SCALE GENOMIC DNA]</scope>
    <source>
        <strain evidence="10">ATCC 64411 / 73-15</strain>
    </source>
</reference>
<evidence type="ECO:0000259" key="7">
    <source>
        <dbReference type="PROSITE" id="PS50217"/>
    </source>
</evidence>
<dbReference type="GO" id="GO:0005634">
    <property type="term" value="C:nucleus"/>
    <property type="evidence" value="ECO:0007669"/>
    <property type="project" value="UniProtKB-SubCell"/>
</dbReference>
<evidence type="ECO:0000256" key="4">
    <source>
        <dbReference type="ARBA" id="ARBA00023163"/>
    </source>
</evidence>
<dbReference type="Pfam" id="PF07716">
    <property type="entry name" value="bZIP_2"/>
    <property type="match status" value="1"/>
</dbReference>
<dbReference type="PANTHER" id="PTHR13044:SF38">
    <property type="entry name" value="BZIP DOMAIN-CONTAINING PROTEIN"/>
    <property type="match status" value="1"/>
</dbReference>
<dbReference type="OrthoDB" id="2257100at2759"/>
<dbReference type="OMA" id="MCPEEYY"/>
<evidence type="ECO:0000313" key="9">
    <source>
        <dbReference type="EnsemblFungi" id="MAPG_10089T0"/>
    </source>
</evidence>
<reference evidence="9" key="4">
    <citation type="journal article" date="2015" name="G3 (Bethesda)">
        <title>Genome sequences of three phytopathogenic species of the Magnaporthaceae family of fungi.</title>
        <authorList>
            <person name="Okagaki L.H."/>
            <person name="Nunes C.C."/>
            <person name="Sailsbery J."/>
            <person name="Clay B."/>
            <person name="Brown D."/>
            <person name="John T."/>
            <person name="Oh Y."/>
            <person name="Young N."/>
            <person name="Fitzgerald M."/>
            <person name="Haas B.J."/>
            <person name="Zeng Q."/>
            <person name="Young S."/>
            <person name="Adiconis X."/>
            <person name="Fan L."/>
            <person name="Levin J.Z."/>
            <person name="Mitchell T.K."/>
            <person name="Okubara P.A."/>
            <person name="Farman M.L."/>
            <person name="Kohn L.M."/>
            <person name="Birren B."/>
            <person name="Ma L.-J."/>
            <person name="Dean R.A."/>
        </authorList>
    </citation>
    <scope>NUCLEOTIDE SEQUENCE</scope>
    <source>
        <strain evidence="9">ATCC 64411 / 73-15</strain>
    </source>
</reference>
<comment type="subcellular location">
    <subcellularLocation>
        <location evidence="1">Nucleus</location>
    </subcellularLocation>
</comment>
<evidence type="ECO:0000313" key="10">
    <source>
        <dbReference type="Proteomes" id="UP000011715"/>
    </source>
</evidence>
<dbReference type="EMBL" id="ADBL01002588">
    <property type="status" value="NOT_ANNOTATED_CDS"/>
    <property type="molecule type" value="Genomic_DNA"/>
</dbReference>
<dbReference type="Gene3D" id="1.20.5.170">
    <property type="match status" value="1"/>
</dbReference>
<protein>
    <submittedName>
        <fullName evidence="8">IDI4</fullName>
    </submittedName>
</protein>
<name>A0A0C4EBN7_MAGP6</name>
<evidence type="ECO:0000256" key="3">
    <source>
        <dbReference type="ARBA" id="ARBA00023125"/>
    </source>
</evidence>
<dbReference type="SUPFAM" id="SSF57959">
    <property type="entry name" value="Leucine zipper domain"/>
    <property type="match status" value="1"/>
</dbReference>
<evidence type="ECO:0000256" key="2">
    <source>
        <dbReference type="ARBA" id="ARBA00023015"/>
    </source>
</evidence>
<evidence type="ECO:0000256" key="1">
    <source>
        <dbReference type="ARBA" id="ARBA00004123"/>
    </source>
</evidence>
<evidence type="ECO:0000256" key="6">
    <source>
        <dbReference type="SAM" id="MobiDB-lite"/>
    </source>
</evidence>
<dbReference type="PROSITE" id="PS00036">
    <property type="entry name" value="BZIP_BASIC"/>
    <property type="match status" value="1"/>
</dbReference>
<dbReference type="SMART" id="SM00338">
    <property type="entry name" value="BRLZ"/>
    <property type="match status" value="1"/>
</dbReference>
<evidence type="ECO:0000256" key="5">
    <source>
        <dbReference type="ARBA" id="ARBA00023242"/>
    </source>
</evidence>
<accession>A0A0C4EBN7</accession>
<keyword evidence="2" id="KW-0805">Transcription regulation</keyword>
<dbReference type="STRING" id="644358.A0A0C4EBN7"/>
<reference evidence="8" key="3">
    <citation type="submission" date="2011-03" db="EMBL/GenBank/DDBJ databases">
        <title>Annotation of Magnaporthe poae ATCC 64411.</title>
        <authorList>
            <person name="Ma L.-J."/>
            <person name="Dead R."/>
            <person name="Young S.K."/>
            <person name="Zeng Q."/>
            <person name="Gargeya S."/>
            <person name="Fitzgerald M."/>
            <person name="Haas B."/>
            <person name="Abouelleil A."/>
            <person name="Alvarado L."/>
            <person name="Arachchi H.M."/>
            <person name="Berlin A."/>
            <person name="Brown A."/>
            <person name="Chapman S.B."/>
            <person name="Chen Z."/>
            <person name="Dunbar C."/>
            <person name="Freedman E."/>
            <person name="Gearin G."/>
            <person name="Gellesch M."/>
            <person name="Goldberg J."/>
            <person name="Griggs A."/>
            <person name="Gujja S."/>
            <person name="Heiman D."/>
            <person name="Howarth C."/>
            <person name="Larson L."/>
            <person name="Lui A."/>
            <person name="MacDonald P.J.P."/>
            <person name="Mehta T."/>
            <person name="Montmayeur A."/>
            <person name="Murphy C."/>
            <person name="Neiman D."/>
            <person name="Pearson M."/>
            <person name="Priest M."/>
            <person name="Roberts A."/>
            <person name="Saif S."/>
            <person name="Shea T."/>
            <person name="Shenoy N."/>
            <person name="Sisk P."/>
            <person name="Stolte C."/>
            <person name="Sykes S."/>
            <person name="Yandava C."/>
            <person name="Wortman J."/>
            <person name="Nusbaum C."/>
            <person name="Birren B."/>
        </authorList>
    </citation>
    <scope>NUCLEOTIDE SEQUENCE</scope>
    <source>
        <strain evidence="8">ATCC 64411</strain>
    </source>
</reference>
<dbReference type="GO" id="GO:0000977">
    <property type="term" value="F:RNA polymerase II transcription regulatory region sequence-specific DNA binding"/>
    <property type="evidence" value="ECO:0007669"/>
    <property type="project" value="TreeGrafter"/>
</dbReference>